<evidence type="ECO:0000313" key="4">
    <source>
        <dbReference type="Proteomes" id="UP000266633"/>
    </source>
</evidence>
<evidence type="ECO:0000313" key="1">
    <source>
        <dbReference type="EMBL" id="PWD75184.1"/>
    </source>
</evidence>
<dbReference type="EMBL" id="QZDO01000031">
    <property type="protein sequence ID" value="RJL73081.1"/>
    <property type="molecule type" value="Genomic_DNA"/>
</dbReference>
<dbReference type="AlphaFoldDB" id="A0AAP6RVE0"/>
<dbReference type="Proteomes" id="UP000245055">
    <property type="component" value="Unassembled WGS sequence"/>
</dbReference>
<dbReference type="EMBL" id="QESZ01000004">
    <property type="protein sequence ID" value="PWD75184.1"/>
    <property type="molecule type" value="Genomic_DNA"/>
</dbReference>
<evidence type="ECO:0000313" key="3">
    <source>
        <dbReference type="Proteomes" id="UP000245055"/>
    </source>
</evidence>
<name>A0AAP6RVE0_9GAMM</name>
<dbReference type="Proteomes" id="UP000266633">
    <property type="component" value="Unassembled WGS sequence"/>
</dbReference>
<reference evidence="1 3" key="1">
    <citation type="submission" date="2018-05" db="EMBL/GenBank/DDBJ databases">
        <title>Genomic diversity of pathogens causing Blackleg of Potato in Pakistan.</title>
        <authorList>
            <person name="Sarfraz S."/>
            <person name="Riaz K."/>
            <person name="Oulghazi S."/>
            <person name="Cigna J."/>
            <person name="Sahi S.T."/>
            <person name="Khan S.H."/>
            <person name="Hameed A."/>
            <person name="Faure D."/>
        </authorList>
    </citation>
    <scope>NUCLEOTIDE SEQUENCE [LARGE SCALE GENOMIC DNA]</scope>
    <source>
        <strain evidence="1 3">SS70</strain>
    </source>
</reference>
<comment type="caution">
    <text evidence="1">The sequence shown here is derived from an EMBL/GenBank/DDBJ whole genome shotgun (WGS) entry which is preliminary data.</text>
</comment>
<dbReference type="RefSeq" id="WP_024108164.1">
    <property type="nucleotide sequence ID" value="NZ_CP031560.1"/>
</dbReference>
<organism evidence="1 3">
    <name type="scientific">Dickeya dianthicola</name>
    <dbReference type="NCBI Taxonomy" id="204039"/>
    <lineage>
        <taxon>Bacteria</taxon>
        <taxon>Pseudomonadati</taxon>
        <taxon>Pseudomonadota</taxon>
        <taxon>Gammaproteobacteria</taxon>
        <taxon>Enterobacterales</taxon>
        <taxon>Pectobacteriaceae</taxon>
        <taxon>Dickeya</taxon>
    </lineage>
</organism>
<proteinExistence type="predicted"/>
<evidence type="ECO:0000313" key="2">
    <source>
        <dbReference type="EMBL" id="RJL73081.1"/>
    </source>
</evidence>
<sequence>MTAMFQGMLFVATDIDSNDEDDFNRWYDVEHVEERVHIEGFLTGSRYQSVSGGRKYLGLYKTASLASFTSPSYQAAFQHQTPWSVTNLQRMRNPMRRVCSIQSVVGQGTGSQLAIITLPDGDAAVQAETMRLLGESLAKEAGFVRSSLLIPDTTLSSPLPKEETENRQLPPMLLIESNQSSACRHFIHAATAALSLPLSDAMHYALSWTLTDEDLQS</sequence>
<keyword evidence="4" id="KW-1185">Reference proteome</keyword>
<protein>
    <submittedName>
        <fullName evidence="1">Uncharacterized protein</fullName>
    </submittedName>
</protein>
<gene>
    <name evidence="2" type="ORF">D5077_09810</name>
    <name evidence="1" type="ORF">DF213_03480</name>
</gene>
<accession>A0AAP6RVE0</accession>
<reference evidence="2 4" key="2">
    <citation type="submission" date="2018-09" db="EMBL/GenBank/DDBJ databases">
        <title>Phylogenetic diversity of Pectobacterium and Dickeya strains causing blackleg disease of potato in Morocco.</title>
        <authorList>
            <person name="Oulghazi S."/>
            <person name="Moumni M."/>
            <person name="Faure D."/>
        </authorList>
    </citation>
    <scope>NUCLEOTIDE SEQUENCE [LARGE SCALE GENOMIC DNA]</scope>
    <source>
        <strain evidence="2 4">S4.16.03.LID</strain>
    </source>
</reference>
<dbReference type="GeneID" id="49320443"/>